<protein>
    <submittedName>
        <fullName evidence="1">Uncharacterized protein</fullName>
    </submittedName>
</protein>
<organism evidence="1">
    <name type="scientific">uncultured Thermomicrobiales bacterium</name>
    <dbReference type="NCBI Taxonomy" id="1645740"/>
    <lineage>
        <taxon>Bacteria</taxon>
        <taxon>Pseudomonadati</taxon>
        <taxon>Thermomicrobiota</taxon>
        <taxon>Thermomicrobia</taxon>
        <taxon>Thermomicrobiales</taxon>
        <taxon>environmental samples</taxon>
    </lineage>
</organism>
<dbReference type="AlphaFoldDB" id="A0A6J4VQG2"/>
<dbReference type="EMBL" id="CADCWJ010000831">
    <property type="protein sequence ID" value="CAA9584641.1"/>
    <property type="molecule type" value="Genomic_DNA"/>
</dbReference>
<evidence type="ECO:0000313" key="1">
    <source>
        <dbReference type="EMBL" id="CAA9584641.1"/>
    </source>
</evidence>
<sequence>MIVESTCAAEQGRLNVERVTALLKGVMASVQKVLGGRGQSQNQGQKKK</sequence>
<proteinExistence type="predicted"/>
<name>A0A6J4VQG2_9BACT</name>
<gene>
    <name evidence="1" type="ORF">AVDCRST_MAG87-3793</name>
</gene>
<accession>A0A6J4VQG2</accession>
<reference evidence="1" key="1">
    <citation type="submission" date="2020-02" db="EMBL/GenBank/DDBJ databases">
        <authorList>
            <person name="Meier V. D."/>
        </authorList>
    </citation>
    <scope>NUCLEOTIDE SEQUENCE</scope>
    <source>
        <strain evidence="1">AVDCRST_MAG87</strain>
    </source>
</reference>